<dbReference type="InterPro" id="IPR011008">
    <property type="entry name" value="Dimeric_a/b-barrel"/>
</dbReference>
<feature type="domain" description="Stress-response A/B barrel" evidence="1">
    <location>
        <begin position="2"/>
        <end position="91"/>
    </location>
</feature>
<comment type="caution">
    <text evidence="2">The sequence shown here is derived from an EMBL/GenBank/DDBJ whole genome shotgun (WGS) entry which is preliminary data.</text>
</comment>
<proteinExistence type="predicted"/>
<dbReference type="EMBL" id="JBHUKR010000032">
    <property type="protein sequence ID" value="MFD2422715.1"/>
    <property type="molecule type" value="Genomic_DNA"/>
</dbReference>
<evidence type="ECO:0000259" key="1">
    <source>
        <dbReference type="PROSITE" id="PS51502"/>
    </source>
</evidence>
<dbReference type="SMART" id="SM00886">
    <property type="entry name" value="Dabb"/>
    <property type="match status" value="1"/>
</dbReference>
<sequence>MIYHGIRFTLKPDVTEDEVAAGLEGMRKASRAIPSIKSFIVGRVFGGEHDYGAISVLEDVEGYDDMMNHPAHLEIDRIGLPLVDRFESFDISDDPDPEMGEKLAEIHQRRFDNLPDIAELVSDIGEYTGSAAPENNGN</sequence>
<gene>
    <name evidence="2" type="ORF">ACFSXZ_40970</name>
</gene>
<name>A0ABW5G621_9PSEU</name>
<evidence type="ECO:0000313" key="2">
    <source>
        <dbReference type="EMBL" id="MFD2422715.1"/>
    </source>
</evidence>
<organism evidence="2 3">
    <name type="scientific">Amycolatopsis pigmentata</name>
    <dbReference type="NCBI Taxonomy" id="450801"/>
    <lineage>
        <taxon>Bacteria</taxon>
        <taxon>Bacillati</taxon>
        <taxon>Actinomycetota</taxon>
        <taxon>Actinomycetes</taxon>
        <taxon>Pseudonocardiales</taxon>
        <taxon>Pseudonocardiaceae</taxon>
        <taxon>Amycolatopsis</taxon>
    </lineage>
</organism>
<dbReference type="Proteomes" id="UP001597417">
    <property type="component" value="Unassembled WGS sequence"/>
</dbReference>
<protein>
    <submittedName>
        <fullName evidence="2">Dabb family protein</fullName>
    </submittedName>
</protein>
<keyword evidence="3" id="KW-1185">Reference proteome</keyword>
<evidence type="ECO:0000313" key="3">
    <source>
        <dbReference type="Proteomes" id="UP001597417"/>
    </source>
</evidence>
<dbReference type="PROSITE" id="PS51502">
    <property type="entry name" value="S_R_A_B_BARREL"/>
    <property type="match status" value="1"/>
</dbReference>
<dbReference type="RefSeq" id="WP_378271951.1">
    <property type="nucleotide sequence ID" value="NZ_JBHUKR010000032.1"/>
</dbReference>
<reference evidence="3" key="1">
    <citation type="journal article" date="2019" name="Int. J. Syst. Evol. Microbiol.">
        <title>The Global Catalogue of Microorganisms (GCM) 10K type strain sequencing project: providing services to taxonomists for standard genome sequencing and annotation.</title>
        <authorList>
            <consortium name="The Broad Institute Genomics Platform"/>
            <consortium name="The Broad Institute Genome Sequencing Center for Infectious Disease"/>
            <person name="Wu L."/>
            <person name="Ma J."/>
        </authorList>
    </citation>
    <scope>NUCLEOTIDE SEQUENCE [LARGE SCALE GENOMIC DNA]</scope>
    <source>
        <strain evidence="3">CGMCC 4.7645</strain>
    </source>
</reference>
<dbReference type="Pfam" id="PF07876">
    <property type="entry name" value="Dabb"/>
    <property type="match status" value="1"/>
</dbReference>
<dbReference type="InterPro" id="IPR013097">
    <property type="entry name" value="Dabb"/>
</dbReference>
<dbReference type="Gene3D" id="3.30.70.100">
    <property type="match status" value="1"/>
</dbReference>
<dbReference type="SUPFAM" id="SSF54909">
    <property type="entry name" value="Dimeric alpha+beta barrel"/>
    <property type="match status" value="1"/>
</dbReference>
<accession>A0ABW5G621</accession>